<dbReference type="PANTHER" id="PTHR31251:SF208">
    <property type="entry name" value="SQUAMOSA PROMOTER-BINDING-LIKE PROTEIN 18"/>
    <property type="match status" value="1"/>
</dbReference>
<evidence type="ECO:0000256" key="7">
    <source>
        <dbReference type="ARBA" id="ARBA00023163"/>
    </source>
</evidence>
<proteinExistence type="predicted"/>
<sequence>MESSSKRARAPGNMTQIAHCLVDGCNADLSLCRDYHRRHKVCETHSKTSKVTIGGRELRFCQQCSRFHSLVEFDEGKRSCRKRLDGHNRRRRKPPQLDRNSGLDFSHHRSTTLTATGTTPTTSLVSFRSNTSNNNNSPQILPSAVVGFSWPGP</sequence>
<comment type="function">
    <text evidence="9">Probable transcriptional factor. Binds to the promoter of the SQUAMOSA gene.</text>
</comment>
<dbReference type="STRING" id="4155.A0A022QIC8"/>
<comment type="subcellular location">
    <subcellularLocation>
        <location evidence="1">Nucleus</location>
    </subcellularLocation>
</comment>
<evidence type="ECO:0000256" key="1">
    <source>
        <dbReference type="ARBA" id="ARBA00004123"/>
    </source>
</evidence>
<dbReference type="SUPFAM" id="SSF103612">
    <property type="entry name" value="SBT domain"/>
    <property type="match status" value="1"/>
</dbReference>
<evidence type="ECO:0000256" key="10">
    <source>
        <dbReference type="PROSITE-ProRule" id="PRU00470"/>
    </source>
</evidence>
<dbReference type="Gene3D" id="4.10.1100.10">
    <property type="entry name" value="Transcription factor, SBP-box domain"/>
    <property type="match status" value="1"/>
</dbReference>
<dbReference type="GO" id="GO:0001216">
    <property type="term" value="F:DNA-binding transcription activator activity"/>
    <property type="evidence" value="ECO:0000318"/>
    <property type="project" value="GO_Central"/>
</dbReference>
<keyword evidence="4" id="KW-0862">Zinc</keyword>
<evidence type="ECO:0000313" key="13">
    <source>
        <dbReference type="EMBL" id="EYU26978.1"/>
    </source>
</evidence>
<dbReference type="Pfam" id="PF03110">
    <property type="entry name" value="SBP"/>
    <property type="match status" value="1"/>
</dbReference>
<feature type="region of interest" description="Disordered" evidence="11">
    <location>
        <begin position="82"/>
        <end position="107"/>
    </location>
</feature>
<dbReference type="InterPro" id="IPR036893">
    <property type="entry name" value="SBP_sf"/>
</dbReference>
<evidence type="ECO:0000256" key="11">
    <source>
        <dbReference type="SAM" id="MobiDB-lite"/>
    </source>
</evidence>
<dbReference type="AlphaFoldDB" id="A0A022QIC8"/>
<gene>
    <name evidence="13" type="ORF">MIMGU_mgv1a0145091mg</name>
</gene>
<evidence type="ECO:0000256" key="9">
    <source>
        <dbReference type="ARBA" id="ARBA00056472"/>
    </source>
</evidence>
<keyword evidence="3 10" id="KW-0863">Zinc-finger</keyword>
<name>A0A022QIC8_ERYGU</name>
<keyword evidence="7" id="KW-0804">Transcription</keyword>
<keyword evidence="6" id="KW-0238">DNA-binding</keyword>
<dbReference type="InterPro" id="IPR004333">
    <property type="entry name" value="SBP_dom"/>
</dbReference>
<dbReference type="EMBL" id="KI631533">
    <property type="protein sequence ID" value="EYU26978.1"/>
    <property type="molecule type" value="Genomic_DNA"/>
</dbReference>
<dbReference type="GO" id="GO:0000976">
    <property type="term" value="F:transcription cis-regulatory region binding"/>
    <property type="evidence" value="ECO:0000318"/>
    <property type="project" value="GO_Central"/>
</dbReference>
<accession>A0A022QIC8</accession>
<evidence type="ECO:0000256" key="3">
    <source>
        <dbReference type="ARBA" id="ARBA00022771"/>
    </source>
</evidence>
<keyword evidence="2" id="KW-0479">Metal-binding</keyword>
<reference evidence="13 14" key="1">
    <citation type="journal article" date="2013" name="Proc. Natl. Acad. Sci. U.S.A.">
        <title>Fine-scale variation in meiotic recombination in Mimulus inferred from population shotgun sequencing.</title>
        <authorList>
            <person name="Hellsten U."/>
            <person name="Wright K.M."/>
            <person name="Jenkins J."/>
            <person name="Shu S."/>
            <person name="Yuan Y."/>
            <person name="Wessler S.R."/>
            <person name="Schmutz J."/>
            <person name="Willis J.H."/>
            <person name="Rokhsar D.S."/>
        </authorList>
    </citation>
    <scope>NUCLEOTIDE SEQUENCE [LARGE SCALE GENOMIC DNA]</scope>
    <source>
        <strain evidence="14">cv. DUN x IM62</strain>
    </source>
</reference>
<dbReference type="FunFam" id="4.10.1100.10:FF:000001">
    <property type="entry name" value="Squamosa promoter-binding-like protein 14"/>
    <property type="match status" value="1"/>
</dbReference>
<dbReference type="InterPro" id="IPR044817">
    <property type="entry name" value="SBP-like"/>
</dbReference>
<dbReference type="Proteomes" id="UP000030748">
    <property type="component" value="Unassembled WGS sequence"/>
</dbReference>
<evidence type="ECO:0000256" key="2">
    <source>
        <dbReference type="ARBA" id="ARBA00022723"/>
    </source>
</evidence>
<keyword evidence="8" id="KW-0539">Nucleus</keyword>
<keyword evidence="5" id="KW-0805">Transcription regulation</keyword>
<protein>
    <recommendedName>
        <fullName evidence="12">SBP-type domain-containing protein</fullName>
    </recommendedName>
</protein>
<evidence type="ECO:0000259" key="12">
    <source>
        <dbReference type="PROSITE" id="PS51141"/>
    </source>
</evidence>
<dbReference type="PANTHER" id="PTHR31251">
    <property type="entry name" value="SQUAMOSA PROMOTER-BINDING-LIKE PROTEIN 4"/>
    <property type="match status" value="1"/>
</dbReference>
<evidence type="ECO:0000313" key="14">
    <source>
        <dbReference type="Proteomes" id="UP000030748"/>
    </source>
</evidence>
<evidence type="ECO:0000256" key="4">
    <source>
        <dbReference type="ARBA" id="ARBA00022833"/>
    </source>
</evidence>
<keyword evidence="14" id="KW-1185">Reference proteome</keyword>
<dbReference type="GO" id="GO:0005634">
    <property type="term" value="C:nucleus"/>
    <property type="evidence" value="ECO:0000318"/>
    <property type="project" value="GO_Central"/>
</dbReference>
<dbReference type="PROSITE" id="PS51141">
    <property type="entry name" value="ZF_SBP"/>
    <property type="match status" value="1"/>
</dbReference>
<evidence type="ECO:0000256" key="6">
    <source>
        <dbReference type="ARBA" id="ARBA00023125"/>
    </source>
</evidence>
<evidence type="ECO:0000256" key="5">
    <source>
        <dbReference type="ARBA" id="ARBA00023015"/>
    </source>
</evidence>
<feature type="domain" description="SBP-type" evidence="12">
    <location>
        <begin position="17"/>
        <end position="94"/>
    </location>
</feature>
<feature type="non-terminal residue" evidence="13">
    <location>
        <position position="153"/>
    </location>
</feature>
<dbReference type="EMBL" id="KI631533">
    <property type="protein sequence ID" value="EYU26977.1"/>
    <property type="molecule type" value="Genomic_DNA"/>
</dbReference>
<evidence type="ECO:0000256" key="8">
    <source>
        <dbReference type="ARBA" id="ARBA00023242"/>
    </source>
</evidence>
<organism evidence="13 14">
    <name type="scientific">Erythranthe guttata</name>
    <name type="common">Yellow monkey flower</name>
    <name type="synonym">Mimulus guttatus</name>
    <dbReference type="NCBI Taxonomy" id="4155"/>
    <lineage>
        <taxon>Eukaryota</taxon>
        <taxon>Viridiplantae</taxon>
        <taxon>Streptophyta</taxon>
        <taxon>Embryophyta</taxon>
        <taxon>Tracheophyta</taxon>
        <taxon>Spermatophyta</taxon>
        <taxon>Magnoliopsida</taxon>
        <taxon>eudicotyledons</taxon>
        <taxon>Gunneridae</taxon>
        <taxon>Pentapetalae</taxon>
        <taxon>asterids</taxon>
        <taxon>lamiids</taxon>
        <taxon>Lamiales</taxon>
        <taxon>Phrymaceae</taxon>
        <taxon>Erythranthe</taxon>
    </lineage>
</organism>
<dbReference type="GO" id="GO:0008270">
    <property type="term" value="F:zinc ion binding"/>
    <property type="evidence" value="ECO:0007669"/>
    <property type="project" value="UniProtKB-KW"/>
</dbReference>